<dbReference type="GO" id="GO:0006412">
    <property type="term" value="P:translation"/>
    <property type="evidence" value="ECO:0007669"/>
    <property type="project" value="UniProtKB-UniRule"/>
</dbReference>
<dbReference type="EMBL" id="VRTS01000002">
    <property type="protein sequence ID" value="TXK65145.1"/>
    <property type="molecule type" value="Genomic_DNA"/>
</dbReference>
<protein>
    <recommendedName>
        <fullName evidence="5">Large ribosomal subunit protein bL25</fullName>
    </recommendedName>
    <alternativeName>
        <fullName evidence="5">General stress protein CTC</fullName>
    </alternativeName>
</protein>
<reference evidence="9 10" key="1">
    <citation type="submission" date="2019-08" db="EMBL/GenBank/DDBJ databases">
        <authorList>
            <person name="Karlyshev A.V."/>
        </authorList>
    </citation>
    <scope>NUCLEOTIDE SEQUENCE [LARGE SCALE GENOMIC DNA]</scope>
    <source>
        <strain evidence="9 10">Alg18-2.2</strain>
    </source>
</reference>
<feature type="domain" description="Large ribosomal subunit protein bL25 beta" evidence="8">
    <location>
        <begin position="109"/>
        <end position="196"/>
    </location>
</feature>
<dbReference type="InterPro" id="IPR020055">
    <property type="entry name" value="Ribosomal_bL25_short"/>
</dbReference>
<dbReference type="NCBIfam" id="TIGR00731">
    <property type="entry name" value="bL25_bact_ctc"/>
    <property type="match status" value="1"/>
</dbReference>
<dbReference type="Pfam" id="PF01386">
    <property type="entry name" value="Ribosomal_L25p"/>
    <property type="match status" value="1"/>
</dbReference>
<dbReference type="HAMAP" id="MF_01334">
    <property type="entry name" value="Ribosomal_bL25_CTC"/>
    <property type="match status" value="1"/>
</dbReference>
<dbReference type="Gene3D" id="2.170.120.20">
    <property type="entry name" value="Ribosomal protein L25, beta domain"/>
    <property type="match status" value="1"/>
</dbReference>
<dbReference type="PANTHER" id="PTHR33284:SF1">
    <property type="entry name" value="RIBOSOMAL PROTEIN L25_GLN-TRNA SYNTHETASE, ANTI-CODON-BINDING DOMAIN-CONTAINING PROTEIN"/>
    <property type="match status" value="1"/>
</dbReference>
<feature type="region of interest" description="Disordered" evidence="6">
    <location>
        <begin position="198"/>
        <end position="226"/>
    </location>
</feature>
<comment type="function">
    <text evidence="5">This is one of the proteins that binds to the 5S RNA in the ribosome where it forms part of the central protuberance.</text>
</comment>
<keyword evidence="10" id="KW-1185">Reference proteome</keyword>
<dbReference type="SUPFAM" id="SSF50715">
    <property type="entry name" value="Ribosomal protein L25-like"/>
    <property type="match status" value="1"/>
</dbReference>
<dbReference type="InterPro" id="IPR020056">
    <property type="entry name" value="Rbsml_bL25/Gln-tRNA_synth_N"/>
</dbReference>
<keyword evidence="2 5" id="KW-0694">RNA-binding</keyword>
<dbReference type="GO" id="GO:0008097">
    <property type="term" value="F:5S rRNA binding"/>
    <property type="evidence" value="ECO:0007669"/>
    <property type="project" value="InterPro"/>
</dbReference>
<evidence type="ECO:0000256" key="3">
    <source>
        <dbReference type="ARBA" id="ARBA00022980"/>
    </source>
</evidence>
<dbReference type="InterPro" id="IPR037121">
    <property type="entry name" value="Ribosomal_bL25_C"/>
</dbReference>
<dbReference type="HAMAP" id="MF_01336">
    <property type="entry name" value="Ribosomal_bL25"/>
    <property type="match status" value="1"/>
</dbReference>
<dbReference type="InterPro" id="IPR020057">
    <property type="entry name" value="Ribosomal_bL25_b-dom"/>
</dbReference>
<evidence type="ECO:0000256" key="4">
    <source>
        <dbReference type="ARBA" id="ARBA00023274"/>
    </source>
</evidence>
<dbReference type="Pfam" id="PF14693">
    <property type="entry name" value="Ribosomal_TL5_C"/>
    <property type="match status" value="1"/>
</dbReference>
<keyword evidence="3 5" id="KW-0689">Ribosomal protein</keyword>
<gene>
    <name evidence="5" type="primary">rplY</name>
    <name evidence="5" type="synonym">ctc</name>
    <name evidence="9" type="ORF">FU658_05095</name>
</gene>
<dbReference type="Gene3D" id="2.40.240.10">
    <property type="entry name" value="Ribosomal Protein L25, Chain P"/>
    <property type="match status" value="1"/>
</dbReference>
<dbReference type="GO" id="GO:0022625">
    <property type="term" value="C:cytosolic large ribosomal subunit"/>
    <property type="evidence" value="ECO:0007669"/>
    <property type="project" value="TreeGrafter"/>
</dbReference>
<sequence length="226" mass="24828">MSDHKIFAAPRGDQGKGASRRLRRSGQVPAIVYGGDADPVAIQIDHNKLLHIAENEWFYAAVIDLEVEAEGKKGKATSTKVLLRDLQRHPFKAQIMHVDFMRVDESHAIKVAVPLHFLNEDTSPAGKSSGVVVSHEMNEVLVSCMPKDLPEFLEVDLADLELGGVVHLSEIKLPKGVEIPELKLGPDHDHAVVTAKRARVEAEETEDTAETKLVESGEPIEEKKGE</sequence>
<dbReference type="AlphaFoldDB" id="A0A5C8L037"/>
<dbReference type="InterPro" id="IPR029751">
    <property type="entry name" value="Ribosomal_L25_dom"/>
</dbReference>
<feature type="compositionally biased region" description="Basic and acidic residues" evidence="6">
    <location>
        <begin position="209"/>
        <end position="226"/>
    </location>
</feature>
<dbReference type="FunFam" id="2.40.240.10:FF:000002">
    <property type="entry name" value="50S ribosomal protein L25"/>
    <property type="match status" value="1"/>
</dbReference>
<evidence type="ECO:0000259" key="8">
    <source>
        <dbReference type="Pfam" id="PF14693"/>
    </source>
</evidence>
<dbReference type="GO" id="GO:0003735">
    <property type="term" value="F:structural constituent of ribosome"/>
    <property type="evidence" value="ECO:0007669"/>
    <property type="project" value="InterPro"/>
</dbReference>
<proteinExistence type="inferred from homology"/>
<organism evidence="9 10">
    <name type="scientific">Alkalisalibacterium limincola</name>
    <dbReference type="NCBI Taxonomy" id="2699169"/>
    <lineage>
        <taxon>Bacteria</taxon>
        <taxon>Pseudomonadati</taxon>
        <taxon>Pseudomonadota</taxon>
        <taxon>Gammaproteobacteria</taxon>
        <taxon>Lysobacterales</taxon>
        <taxon>Lysobacteraceae</taxon>
        <taxon>Alkalisalibacterium</taxon>
    </lineage>
</organism>
<evidence type="ECO:0000256" key="5">
    <source>
        <dbReference type="HAMAP-Rule" id="MF_01334"/>
    </source>
</evidence>
<feature type="region of interest" description="Disordered" evidence="6">
    <location>
        <begin position="1"/>
        <end position="23"/>
    </location>
</feature>
<evidence type="ECO:0000313" key="10">
    <source>
        <dbReference type="Proteomes" id="UP000321248"/>
    </source>
</evidence>
<accession>A0A5C8L037</accession>
<feature type="domain" description="Large ribosomal subunit protein bL25 L25" evidence="7">
    <location>
        <begin position="8"/>
        <end position="100"/>
    </location>
</feature>
<dbReference type="PANTHER" id="PTHR33284">
    <property type="entry name" value="RIBOSOMAL PROTEIN L25/GLN-TRNA SYNTHETASE, ANTI-CODON-BINDING DOMAIN-CONTAINING PROTEIN"/>
    <property type="match status" value="1"/>
</dbReference>
<dbReference type="InterPro" id="IPR020930">
    <property type="entry name" value="Ribosomal_uL5_bac-type"/>
</dbReference>
<name>A0A5C8L037_9GAMM</name>
<comment type="subunit">
    <text evidence="5">Part of the 50S ribosomal subunit; part of the 5S rRNA/L5/L18/L25 subcomplex. Contacts the 5S rRNA. Binds to the 5S rRNA independently of L5 and L18.</text>
</comment>
<comment type="similarity">
    <text evidence="5">Belongs to the bacterial ribosomal protein bL25 family. CTC subfamily.</text>
</comment>
<comment type="caution">
    <text evidence="9">The sequence shown here is derived from an EMBL/GenBank/DDBJ whole genome shotgun (WGS) entry which is preliminary data.</text>
</comment>
<evidence type="ECO:0000256" key="1">
    <source>
        <dbReference type="ARBA" id="ARBA00022730"/>
    </source>
</evidence>
<dbReference type="CDD" id="cd00495">
    <property type="entry name" value="Ribosomal_L25_TL5_CTC"/>
    <property type="match status" value="1"/>
</dbReference>
<dbReference type="Proteomes" id="UP000321248">
    <property type="component" value="Unassembled WGS sequence"/>
</dbReference>
<evidence type="ECO:0000259" key="7">
    <source>
        <dbReference type="Pfam" id="PF01386"/>
    </source>
</evidence>
<dbReference type="InterPro" id="IPR001021">
    <property type="entry name" value="Ribosomal_bL25_long"/>
</dbReference>
<dbReference type="RefSeq" id="WP_147891065.1">
    <property type="nucleotide sequence ID" value="NZ_VRTS01000002.1"/>
</dbReference>
<keyword evidence="1 5" id="KW-0699">rRNA-binding</keyword>
<evidence type="ECO:0000256" key="6">
    <source>
        <dbReference type="SAM" id="MobiDB-lite"/>
    </source>
</evidence>
<dbReference type="OrthoDB" id="9806411at2"/>
<dbReference type="NCBIfam" id="NF004130">
    <property type="entry name" value="PRK05618.1-5"/>
    <property type="match status" value="1"/>
</dbReference>
<evidence type="ECO:0000313" key="9">
    <source>
        <dbReference type="EMBL" id="TXK65145.1"/>
    </source>
</evidence>
<keyword evidence="4 5" id="KW-0687">Ribonucleoprotein</keyword>
<evidence type="ECO:0000256" key="2">
    <source>
        <dbReference type="ARBA" id="ARBA00022884"/>
    </source>
</evidence>
<dbReference type="InterPro" id="IPR011035">
    <property type="entry name" value="Ribosomal_bL25/Gln-tRNA_synth"/>
</dbReference>
<dbReference type="NCBIfam" id="NF004612">
    <property type="entry name" value="PRK05943.1"/>
    <property type="match status" value="1"/>
</dbReference>